<dbReference type="Proteomes" id="UP000001075">
    <property type="component" value="Unassembled WGS sequence"/>
</dbReference>
<feature type="region of interest" description="Disordered" evidence="1">
    <location>
        <begin position="1"/>
        <end position="28"/>
    </location>
</feature>
<dbReference type="EMBL" id="JH000127">
    <property type="protein sequence ID" value="EGW02165.1"/>
    <property type="molecule type" value="Genomic_DNA"/>
</dbReference>
<name>G3H3M5_CRIGR</name>
<evidence type="ECO:0000313" key="3">
    <source>
        <dbReference type="Proteomes" id="UP000001075"/>
    </source>
</evidence>
<dbReference type="InParanoid" id="G3H3M5"/>
<evidence type="ECO:0000313" key="2">
    <source>
        <dbReference type="EMBL" id="EGW02165.1"/>
    </source>
</evidence>
<reference evidence="3" key="1">
    <citation type="journal article" date="2011" name="Nat. Biotechnol.">
        <title>The genomic sequence of the Chinese hamster ovary (CHO)-K1 cell line.</title>
        <authorList>
            <person name="Xu X."/>
            <person name="Nagarajan H."/>
            <person name="Lewis N.E."/>
            <person name="Pan S."/>
            <person name="Cai Z."/>
            <person name="Liu X."/>
            <person name="Chen W."/>
            <person name="Xie M."/>
            <person name="Wang W."/>
            <person name="Hammond S."/>
            <person name="Andersen M.R."/>
            <person name="Neff N."/>
            <person name="Passarelli B."/>
            <person name="Koh W."/>
            <person name="Fan H.C."/>
            <person name="Wang J."/>
            <person name="Gui Y."/>
            <person name="Lee K.H."/>
            <person name="Betenbaugh M.J."/>
            <person name="Quake S.R."/>
            <person name="Famili I."/>
            <person name="Palsson B.O."/>
            <person name="Wang J."/>
        </authorList>
    </citation>
    <scope>NUCLEOTIDE SEQUENCE [LARGE SCALE GENOMIC DNA]</scope>
    <source>
        <strain evidence="3">CHO K1 cell line</strain>
    </source>
</reference>
<evidence type="ECO:0000256" key="1">
    <source>
        <dbReference type="SAM" id="MobiDB-lite"/>
    </source>
</evidence>
<proteinExistence type="predicted"/>
<accession>G3H3M5</accession>
<organism evidence="2 3">
    <name type="scientific">Cricetulus griseus</name>
    <name type="common">Chinese hamster</name>
    <name type="synonym">Cricetulus barabensis griseus</name>
    <dbReference type="NCBI Taxonomy" id="10029"/>
    <lineage>
        <taxon>Eukaryota</taxon>
        <taxon>Metazoa</taxon>
        <taxon>Chordata</taxon>
        <taxon>Craniata</taxon>
        <taxon>Vertebrata</taxon>
        <taxon>Euteleostomi</taxon>
        <taxon>Mammalia</taxon>
        <taxon>Eutheria</taxon>
        <taxon>Euarchontoglires</taxon>
        <taxon>Glires</taxon>
        <taxon>Rodentia</taxon>
        <taxon>Myomorpha</taxon>
        <taxon>Muroidea</taxon>
        <taxon>Cricetidae</taxon>
        <taxon>Cricetinae</taxon>
        <taxon>Cricetulus</taxon>
    </lineage>
</organism>
<dbReference type="AlphaFoldDB" id="G3H3M5"/>
<protein>
    <submittedName>
        <fullName evidence="2">Uncharacterized protein</fullName>
    </submittedName>
</protein>
<sequence length="59" mass="6443">MYSAEVTEESRRRCPSSETSIAGNKGRAANAVPASRSDLIYLDSLLMTLMRAPFSSFSL</sequence>
<gene>
    <name evidence="2" type="ORF">I79_004814</name>
</gene>